<feature type="domain" description="Reverse transcriptase" evidence="1">
    <location>
        <begin position="398"/>
        <end position="676"/>
    </location>
</feature>
<sequence length="1110" mass="127533">MLGVQETKLKEIHQRLVFDIWGMGDGDFVHVDASGNSGGGGLLIVWNKIVFNCDYVIKEDNFLAVIRKWANIEGLVGCVNVHGPNELKGRQELFDKLDLLCNKEEIKWVVFGDFNEVRGKHERFNTTTNNKGVTMFNDFILRNGLKDVKMGGSKFTRVSDDGSKFSKLDRFLVTLEFEKLWRNIGVMDYGPPPFKFFNAWLSDKRLEEVVKVAWHLEVKSSRPDCIFRDKLKNVKRAIKEWRIGSEGDLELSLKKAKLEVKKWELLSETSSPREEDRLCWLEARKKWLNLEEKSVSMAKQKAKIKWIKEGDENSKFFHIVSKFRERRNSLLGLNIGGTWMEDPKEAVVLEVRFSEEEVWLAVKDCGPNKSPGPDGFTIEFIKKFWNIIKTDLLKVFDWFWKKETLAGGCNASFVSLIPKLGNPLGLNDFRPISLIGILYKLISKVLAERLKKVISKVISLEQSAFLKGRSILDGVLIANEVVEYLKKAKRKGAILKIDFEKAYDSVGWSFLLDALEHMGFGTKWRKWIKSCLHSSSISVLVNGSPTEEFTLESGLRQGDPLAPFLFLVIAECFHLMVVKAENSGLLKGVKVGSNNIPISHLQYSDDVILFGPWETENLKNMMKLMECFYAVSGLKMNLNKTKLYGIGIKEEEVKEWAGSLGCGFGKLPLMYLGIPVGTSMHYCANWLPVIEKVKKKLAGWRAKVFSFGGRWTLTKSVLGSLSLYYFSLFRAPVLESFENGGLNVGSLKDFNWGLLCKWWWRFHSESESLWVRVIKSIFGEDGGLASLDRWKGIGNSSVWGNIVKVGLEVDKLGINFSSSFWKSIGDGTESKFWEDYWLKLGSLKDNFPRLFKLEEDRKVSVAERGSFSKGTWSWEWGWRREPRGRELGELERLKIALKDFVPNKNVSDKVFWKLDPGGEFSVKELRKMIEKAARRHGSASLRQTLWLKEIPKKVCIFMWRVGLGKLPVRVEIDRRGIDLDSILCPKCQREGETVEHALFGCEDVKDLWIRIGDWWNLDMKDCNSLDDLINLGNQDRVGVRGGRRWFALIWCVSYLIWANRNNLIFRISKVLLKDEFFNMQLKTFEWINRRSKEIAVDWKSWHSDPQGGSL</sequence>
<dbReference type="InterPro" id="IPR043502">
    <property type="entry name" value="DNA/RNA_pol_sf"/>
</dbReference>
<dbReference type="Gene3D" id="3.60.10.10">
    <property type="entry name" value="Endonuclease/exonuclease/phosphatase"/>
    <property type="match status" value="1"/>
</dbReference>
<proteinExistence type="predicted"/>
<dbReference type="Proteomes" id="UP001172457">
    <property type="component" value="Chromosome 1"/>
</dbReference>
<reference evidence="2" key="1">
    <citation type="submission" date="2023-03" db="EMBL/GenBank/DDBJ databases">
        <title>Chromosome-scale reference genome and RAD-based genetic map of yellow starthistle (Centaurea solstitialis) reveal putative structural variation and QTLs associated with invader traits.</title>
        <authorList>
            <person name="Reatini B."/>
            <person name="Cang F.A."/>
            <person name="Jiang Q."/>
            <person name="Mckibben M.T.W."/>
            <person name="Barker M.S."/>
            <person name="Rieseberg L.H."/>
            <person name="Dlugosch K.M."/>
        </authorList>
    </citation>
    <scope>NUCLEOTIDE SEQUENCE</scope>
    <source>
        <strain evidence="2">CAN-66</strain>
        <tissue evidence="2">Leaf</tissue>
    </source>
</reference>
<dbReference type="SUPFAM" id="SSF56672">
    <property type="entry name" value="DNA/RNA polymerases"/>
    <property type="match status" value="1"/>
</dbReference>
<dbReference type="PANTHER" id="PTHR33116">
    <property type="entry name" value="REVERSE TRANSCRIPTASE ZINC-BINDING DOMAIN-CONTAINING PROTEIN-RELATED-RELATED"/>
    <property type="match status" value="1"/>
</dbReference>
<dbReference type="PROSITE" id="PS50878">
    <property type="entry name" value="RT_POL"/>
    <property type="match status" value="1"/>
</dbReference>
<organism evidence="2 3">
    <name type="scientific">Centaurea solstitialis</name>
    <name type="common">yellow star-thistle</name>
    <dbReference type="NCBI Taxonomy" id="347529"/>
    <lineage>
        <taxon>Eukaryota</taxon>
        <taxon>Viridiplantae</taxon>
        <taxon>Streptophyta</taxon>
        <taxon>Embryophyta</taxon>
        <taxon>Tracheophyta</taxon>
        <taxon>Spermatophyta</taxon>
        <taxon>Magnoliopsida</taxon>
        <taxon>eudicotyledons</taxon>
        <taxon>Gunneridae</taxon>
        <taxon>Pentapetalae</taxon>
        <taxon>asterids</taxon>
        <taxon>campanulids</taxon>
        <taxon>Asterales</taxon>
        <taxon>Asteraceae</taxon>
        <taxon>Carduoideae</taxon>
        <taxon>Cardueae</taxon>
        <taxon>Centaureinae</taxon>
        <taxon>Centaurea</taxon>
    </lineage>
</organism>
<evidence type="ECO:0000259" key="1">
    <source>
        <dbReference type="PROSITE" id="PS50878"/>
    </source>
</evidence>
<dbReference type="Pfam" id="PF13966">
    <property type="entry name" value="zf-RVT"/>
    <property type="match status" value="1"/>
</dbReference>
<keyword evidence="3" id="KW-1185">Reference proteome</keyword>
<dbReference type="EMBL" id="JARYMX010000001">
    <property type="protein sequence ID" value="KAJ9564334.1"/>
    <property type="molecule type" value="Genomic_DNA"/>
</dbReference>
<gene>
    <name evidence="2" type="ORF">OSB04_000300</name>
</gene>
<dbReference type="InterPro" id="IPR036691">
    <property type="entry name" value="Endo/exonu/phosph_ase_sf"/>
</dbReference>
<dbReference type="InterPro" id="IPR000477">
    <property type="entry name" value="RT_dom"/>
</dbReference>
<name>A0AA38WTS2_9ASTR</name>
<accession>A0AA38WTS2</accession>
<evidence type="ECO:0000313" key="3">
    <source>
        <dbReference type="Proteomes" id="UP001172457"/>
    </source>
</evidence>
<dbReference type="SUPFAM" id="SSF56219">
    <property type="entry name" value="DNase I-like"/>
    <property type="match status" value="1"/>
</dbReference>
<dbReference type="AlphaFoldDB" id="A0AA38WTS2"/>
<evidence type="ECO:0000313" key="2">
    <source>
        <dbReference type="EMBL" id="KAJ9564334.1"/>
    </source>
</evidence>
<dbReference type="InterPro" id="IPR005135">
    <property type="entry name" value="Endo/exonuclease/phosphatase"/>
</dbReference>
<protein>
    <recommendedName>
        <fullName evidence="1">Reverse transcriptase domain-containing protein</fullName>
    </recommendedName>
</protein>
<dbReference type="InterPro" id="IPR026960">
    <property type="entry name" value="RVT-Znf"/>
</dbReference>
<dbReference type="CDD" id="cd01650">
    <property type="entry name" value="RT_nLTR_like"/>
    <property type="match status" value="1"/>
</dbReference>
<dbReference type="Pfam" id="PF03372">
    <property type="entry name" value="Exo_endo_phos"/>
    <property type="match status" value="1"/>
</dbReference>
<dbReference type="Pfam" id="PF00078">
    <property type="entry name" value="RVT_1"/>
    <property type="match status" value="1"/>
</dbReference>
<comment type="caution">
    <text evidence="2">The sequence shown here is derived from an EMBL/GenBank/DDBJ whole genome shotgun (WGS) entry which is preliminary data.</text>
</comment>
<dbReference type="PANTHER" id="PTHR33116:SF78">
    <property type="entry name" value="OS12G0587133 PROTEIN"/>
    <property type="match status" value="1"/>
</dbReference>